<feature type="region of interest" description="Disordered" evidence="1">
    <location>
        <begin position="1"/>
        <end position="78"/>
    </location>
</feature>
<feature type="non-terminal residue" evidence="2">
    <location>
        <position position="1"/>
    </location>
</feature>
<feature type="compositionally biased region" description="Basic residues" evidence="1">
    <location>
        <begin position="31"/>
        <end position="44"/>
    </location>
</feature>
<sequence length="78" mass="9255">RRRVPLQKEHRRQADARANGELLGRLDQKIPHHQHRRRPGRRRLGGLEEHHRPGGKENPARGRRLVRDQRGAPATRYR</sequence>
<comment type="caution">
    <text evidence="2">The sequence shown here is derived from an EMBL/GenBank/DDBJ whole genome shotgun (WGS) entry which is preliminary data.</text>
</comment>
<feature type="compositionally biased region" description="Basic and acidic residues" evidence="1">
    <location>
        <begin position="45"/>
        <end position="70"/>
    </location>
</feature>
<name>A0A699XKT0_TANCI</name>
<gene>
    <name evidence="2" type="ORF">Tci_932474</name>
</gene>
<evidence type="ECO:0000313" key="2">
    <source>
        <dbReference type="EMBL" id="GFD60505.1"/>
    </source>
</evidence>
<dbReference type="AlphaFoldDB" id="A0A699XKT0"/>
<organism evidence="2">
    <name type="scientific">Tanacetum cinerariifolium</name>
    <name type="common">Dalmatian daisy</name>
    <name type="synonym">Chrysanthemum cinerariifolium</name>
    <dbReference type="NCBI Taxonomy" id="118510"/>
    <lineage>
        <taxon>Eukaryota</taxon>
        <taxon>Viridiplantae</taxon>
        <taxon>Streptophyta</taxon>
        <taxon>Embryophyta</taxon>
        <taxon>Tracheophyta</taxon>
        <taxon>Spermatophyta</taxon>
        <taxon>Magnoliopsida</taxon>
        <taxon>eudicotyledons</taxon>
        <taxon>Gunneridae</taxon>
        <taxon>Pentapetalae</taxon>
        <taxon>asterids</taxon>
        <taxon>campanulids</taxon>
        <taxon>Asterales</taxon>
        <taxon>Asteraceae</taxon>
        <taxon>Asteroideae</taxon>
        <taxon>Anthemideae</taxon>
        <taxon>Anthemidinae</taxon>
        <taxon>Tanacetum</taxon>
    </lineage>
</organism>
<dbReference type="EMBL" id="BKCJ011878510">
    <property type="protein sequence ID" value="GFD60505.1"/>
    <property type="molecule type" value="Genomic_DNA"/>
</dbReference>
<evidence type="ECO:0000256" key="1">
    <source>
        <dbReference type="SAM" id="MobiDB-lite"/>
    </source>
</evidence>
<proteinExistence type="predicted"/>
<accession>A0A699XKT0</accession>
<protein>
    <submittedName>
        <fullName evidence="2">Uncharacterized protein</fullName>
    </submittedName>
</protein>
<feature type="compositionally biased region" description="Basic and acidic residues" evidence="1">
    <location>
        <begin position="1"/>
        <end position="15"/>
    </location>
</feature>
<reference evidence="2" key="1">
    <citation type="journal article" date="2019" name="Sci. Rep.">
        <title>Draft genome of Tanacetum cinerariifolium, the natural source of mosquito coil.</title>
        <authorList>
            <person name="Yamashiro T."/>
            <person name="Shiraishi A."/>
            <person name="Satake H."/>
            <person name="Nakayama K."/>
        </authorList>
    </citation>
    <scope>NUCLEOTIDE SEQUENCE</scope>
</reference>